<proteinExistence type="predicted"/>
<feature type="compositionally biased region" description="Basic residues" evidence="1">
    <location>
        <begin position="25"/>
        <end position="35"/>
    </location>
</feature>
<evidence type="ECO:0000313" key="3">
    <source>
        <dbReference type="Proteomes" id="UP001521222"/>
    </source>
</evidence>
<feature type="compositionally biased region" description="Basic and acidic residues" evidence="1">
    <location>
        <begin position="15"/>
        <end position="24"/>
    </location>
</feature>
<dbReference type="EMBL" id="JAKIXB020000034">
    <property type="protein sequence ID" value="KAL1594754.1"/>
    <property type="molecule type" value="Genomic_DNA"/>
</dbReference>
<reference evidence="2 3" key="1">
    <citation type="submission" date="2024-02" db="EMBL/GenBank/DDBJ databases">
        <title>De novo assembly and annotation of 12 fungi associated with fruit tree decline syndrome in Ontario, Canada.</title>
        <authorList>
            <person name="Sulman M."/>
            <person name="Ellouze W."/>
            <person name="Ilyukhin E."/>
        </authorList>
    </citation>
    <scope>NUCLEOTIDE SEQUENCE [LARGE SCALE GENOMIC DNA]</scope>
    <source>
        <strain evidence="2 3">M97-236</strain>
    </source>
</reference>
<organism evidence="2 3">
    <name type="scientific">Nothophoma quercina</name>
    <dbReference type="NCBI Taxonomy" id="749835"/>
    <lineage>
        <taxon>Eukaryota</taxon>
        <taxon>Fungi</taxon>
        <taxon>Dikarya</taxon>
        <taxon>Ascomycota</taxon>
        <taxon>Pezizomycotina</taxon>
        <taxon>Dothideomycetes</taxon>
        <taxon>Pleosporomycetidae</taxon>
        <taxon>Pleosporales</taxon>
        <taxon>Pleosporineae</taxon>
        <taxon>Didymellaceae</taxon>
        <taxon>Nothophoma</taxon>
    </lineage>
</organism>
<dbReference type="Proteomes" id="UP001521222">
    <property type="component" value="Unassembled WGS sequence"/>
</dbReference>
<name>A0ABR3QRH3_9PLEO</name>
<sequence length="153" mass="17433">MAKRKGQDNGEEDEQLKTQRIAEKKRAKKEKKKAKKAGEAESITTAADNNLPKDLTYGFMSEAKLLSMSDIELAAHFEATKVRRCEVETKMLEEQTRSEIFNRKVAEKTVALERLVEQNKEREQKAPREKDLELVSGLLEVLEAYHGKGIAEQ</sequence>
<keyword evidence="3" id="KW-1185">Reference proteome</keyword>
<evidence type="ECO:0000256" key="1">
    <source>
        <dbReference type="SAM" id="MobiDB-lite"/>
    </source>
</evidence>
<protein>
    <submittedName>
        <fullName evidence="2">Uncharacterized protein</fullName>
    </submittedName>
</protein>
<accession>A0ABR3QRH3</accession>
<gene>
    <name evidence="2" type="ORF">SLS59_008564</name>
</gene>
<feature type="region of interest" description="Disordered" evidence="1">
    <location>
        <begin position="1"/>
        <end position="42"/>
    </location>
</feature>
<comment type="caution">
    <text evidence="2">The sequence shown here is derived from an EMBL/GenBank/DDBJ whole genome shotgun (WGS) entry which is preliminary data.</text>
</comment>
<evidence type="ECO:0000313" key="2">
    <source>
        <dbReference type="EMBL" id="KAL1594754.1"/>
    </source>
</evidence>